<dbReference type="EMBL" id="JOSX01000020">
    <property type="protein sequence ID" value="KEK14534.1"/>
    <property type="molecule type" value="Genomic_DNA"/>
</dbReference>
<dbReference type="Pfam" id="PF06028">
    <property type="entry name" value="DUF915"/>
    <property type="match status" value="1"/>
</dbReference>
<reference evidence="1 3" key="1">
    <citation type="submission" date="2014-06" db="EMBL/GenBank/DDBJ databases">
        <title>Genetic determinant of reutericyclin biosynthesis of Lactobacillus reuteri.</title>
        <authorList>
            <person name="Lin X."/>
            <person name="Duar R."/>
            <person name="Walter J."/>
            <person name="Gaenzle M."/>
        </authorList>
    </citation>
    <scope>NUCLEOTIDE SEQUENCE [LARGE SCALE GENOMIC DNA]</scope>
    <source>
        <strain evidence="1 3">LTH2584</strain>
    </source>
</reference>
<evidence type="ECO:0000313" key="1">
    <source>
        <dbReference type="EMBL" id="KEK14534.1"/>
    </source>
</evidence>
<protein>
    <submittedName>
        <fullName evidence="1 2">Hydrolase</fullName>
    </submittedName>
</protein>
<dbReference type="PATRIC" id="fig|1598.90.peg.1657"/>
<dbReference type="InterPro" id="IPR010315">
    <property type="entry name" value="DUF915_hydro-like"/>
</dbReference>
<reference evidence="2 4" key="2">
    <citation type="submission" date="2019-11" db="EMBL/GenBank/DDBJ databases">
        <title>Draft genome sequence of 12 host-associated Lactobacillus reuteri rodent strains.</title>
        <authorList>
            <person name="Zhang S."/>
            <person name="Ozcam M."/>
            <person name="Van Pijkeren J.P."/>
        </authorList>
    </citation>
    <scope>NUCLEOTIDE SEQUENCE [LARGE SCALE GENOMIC DNA]</scope>
    <source>
        <strain evidence="2 4">N4I</strain>
    </source>
</reference>
<dbReference type="Proteomes" id="UP000027731">
    <property type="component" value="Unassembled WGS sequence"/>
</dbReference>
<organism evidence="1 3">
    <name type="scientific">Limosilactobacillus reuteri</name>
    <name type="common">Lactobacillus reuteri</name>
    <dbReference type="NCBI Taxonomy" id="1598"/>
    <lineage>
        <taxon>Bacteria</taxon>
        <taxon>Bacillati</taxon>
        <taxon>Bacillota</taxon>
        <taxon>Bacilli</taxon>
        <taxon>Lactobacillales</taxon>
        <taxon>Lactobacillaceae</taxon>
        <taxon>Limosilactobacillus</taxon>
    </lineage>
</organism>
<dbReference type="RefSeq" id="WP_035169477.1">
    <property type="nucleotide sequence ID" value="NZ_WJND01000004.1"/>
</dbReference>
<dbReference type="Proteomes" id="UP000460207">
    <property type="component" value="Unassembled WGS sequence"/>
</dbReference>
<name>A0A073JN30_LIMRT</name>
<accession>A0A073JN30</accession>
<comment type="caution">
    <text evidence="1">The sequence shown here is derived from an EMBL/GenBank/DDBJ whole genome shotgun (WGS) entry which is preliminary data.</text>
</comment>
<proteinExistence type="predicted"/>
<evidence type="ECO:0000313" key="4">
    <source>
        <dbReference type="Proteomes" id="UP000460207"/>
    </source>
</evidence>
<dbReference type="InterPro" id="IPR029058">
    <property type="entry name" value="AB_hydrolase_fold"/>
</dbReference>
<evidence type="ECO:0000313" key="2">
    <source>
        <dbReference type="EMBL" id="MRG89132.1"/>
    </source>
</evidence>
<dbReference type="Gene3D" id="3.40.50.1820">
    <property type="entry name" value="alpha/beta hydrolase"/>
    <property type="match status" value="1"/>
</dbReference>
<sequence>MKKSLKIAGISIGSLVLLAFGIQGFLLRGTPGQSLSPQNYQYKVDYSSVPTLLIPGWGGSTITYNKMIKYYQQKNIAQKVLTIWVAPNGRIWTEGNFHGQKNALIQVLFTWNYNGTYHSQIKQLTIVLNYLQKHYHMQKINVVAHSYGGTEFIHAYMGSKYLQDHIRLNKVVFLGVPVEESLSDQLKYRYHLVNKSTDKNFHQLFLEMKNWQLNYPVEIYNLMGSEEGSKKTDGSVPHIQSEMLKSLVKAHPSIKYHQKVYPKTTHFQLHHRTKILNNIANILWGRN</sequence>
<keyword evidence="1" id="KW-0378">Hydrolase</keyword>
<evidence type="ECO:0000313" key="3">
    <source>
        <dbReference type="Proteomes" id="UP000027731"/>
    </source>
</evidence>
<dbReference type="AlphaFoldDB" id="A0A073JN30"/>
<dbReference type="SUPFAM" id="SSF53474">
    <property type="entry name" value="alpha/beta-Hydrolases"/>
    <property type="match status" value="1"/>
</dbReference>
<dbReference type="GO" id="GO:0016787">
    <property type="term" value="F:hydrolase activity"/>
    <property type="evidence" value="ECO:0007669"/>
    <property type="project" value="UniProtKB-KW"/>
</dbReference>
<dbReference type="EMBL" id="WJND01000004">
    <property type="protein sequence ID" value="MRG89132.1"/>
    <property type="molecule type" value="Genomic_DNA"/>
</dbReference>
<gene>
    <name evidence="2" type="ORF">GIX76_03895</name>
    <name evidence="1" type="ORF">LR3_01570</name>
</gene>